<evidence type="ECO:0000313" key="3">
    <source>
        <dbReference type="Proteomes" id="UP000799757"/>
    </source>
</evidence>
<dbReference type="Proteomes" id="UP000799757">
    <property type="component" value="Unassembled WGS sequence"/>
</dbReference>
<sequence length="483" mass="53893">MARSGLASMPIELLVHIIATYLPTKDLGALRLTSRYFEKTLFDTFAKEFFTKKQFMLTTPSLQALVDISKHAALSKFVKHVIIGLEQYDAHGHDLLSETSPTHAETYRASWADQVKLTTNGRDRELLAHAFRNLPNLRTLGIRDYSANGRAREGDAKWHSYGAPTIFAAMGVPLTCSAPNPSFDFATKVYELLLLALADANASVPSIEVILRKRGAGLGDFGFYLPPDLVPKLEPVLDGLQTLLLTINLKLKSHHFTYIPLPMPGPPPDTRVYLTEFLTHTKNLKHLRLNFQHGCPDAPAELLQSICKPTDSAMLPCLENLDFGMMATTPALVLQVIAKFAPTLRSVGFWKVSLMYTRSASHSNDNLPNTWRNFLQHTLNIENLHLTGMMLGCIDQKNDVGSSVAVHFSSRTEEESIADSEPDHLEKSRECKGDMKAFLPQLISNLRVQWPKPQVVPEIELDGDEDEDEDMAGEEETEADEEE</sequence>
<gene>
    <name evidence="2" type="ORF">K505DRAFT_328677</name>
</gene>
<evidence type="ECO:0000313" key="2">
    <source>
        <dbReference type="EMBL" id="KAF2788789.1"/>
    </source>
</evidence>
<dbReference type="AlphaFoldDB" id="A0A6A6WXG2"/>
<reference evidence="2" key="1">
    <citation type="journal article" date="2020" name="Stud. Mycol.">
        <title>101 Dothideomycetes genomes: a test case for predicting lifestyles and emergence of pathogens.</title>
        <authorList>
            <person name="Haridas S."/>
            <person name="Albert R."/>
            <person name="Binder M."/>
            <person name="Bloem J."/>
            <person name="Labutti K."/>
            <person name="Salamov A."/>
            <person name="Andreopoulos B."/>
            <person name="Baker S."/>
            <person name="Barry K."/>
            <person name="Bills G."/>
            <person name="Bluhm B."/>
            <person name="Cannon C."/>
            <person name="Castanera R."/>
            <person name="Culley D."/>
            <person name="Daum C."/>
            <person name="Ezra D."/>
            <person name="Gonzalez J."/>
            <person name="Henrissat B."/>
            <person name="Kuo A."/>
            <person name="Liang C."/>
            <person name="Lipzen A."/>
            <person name="Lutzoni F."/>
            <person name="Magnuson J."/>
            <person name="Mondo S."/>
            <person name="Nolan M."/>
            <person name="Ohm R."/>
            <person name="Pangilinan J."/>
            <person name="Park H.-J."/>
            <person name="Ramirez L."/>
            <person name="Alfaro M."/>
            <person name="Sun H."/>
            <person name="Tritt A."/>
            <person name="Yoshinaga Y."/>
            <person name="Zwiers L.-H."/>
            <person name="Turgeon B."/>
            <person name="Goodwin S."/>
            <person name="Spatafora J."/>
            <person name="Crous P."/>
            <person name="Grigoriev I."/>
        </authorList>
    </citation>
    <scope>NUCLEOTIDE SEQUENCE</scope>
    <source>
        <strain evidence="2">CBS 109.77</strain>
    </source>
</reference>
<dbReference type="SUPFAM" id="SSF81383">
    <property type="entry name" value="F-box domain"/>
    <property type="match status" value="1"/>
</dbReference>
<dbReference type="EMBL" id="MU002186">
    <property type="protein sequence ID" value="KAF2788789.1"/>
    <property type="molecule type" value="Genomic_DNA"/>
</dbReference>
<feature type="compositionally biased region" description="Acidic residues" evidence="1">
    <location>
        <begin position="459"/>
        <end position="483"/>
    </location>
</feature>
<dbReference type="InterPro" id="IPR036047">
    <property type="entry name" value="F-box-like_dom_sf"/>
</dbReference>
<feature type="region of interest" description="Disordered" evidence="1">
    <location>
        <begin position="453"/>
        <end position="483"/>
    </location>
</feature>
<organism evidence="2 3">
    <name type="scientific">Melanomma pulvis-pyrius CBS 109.77</name>
    <dbReference type="NCBI Taxonomy" id="1314802"/>
    <lineage>
        <taxon>Eukaryota</taxon>
        <taxon>Fungi</taxon>
        <taxon>Dikarya</taxon>
        <taxon>Ascomycota</taxon>
        <taxon>Pezizomycotina</taxon>
        <taxon>Dothideomycetes</taxon>
        <taxon>Pleosporomycetidae</taxon>
        <taxon>Pleosporales</taxon>
        <taxon>Melanommataceae</taxon>
        <taxon>Melanomma</taxon>
    </lineage>
</organism>
<protein>
    <recommendedName>
        <fullName evidence="4">F-box domain-containing protein</fullName>
    </recommendedName>
</protein>
<evidence type="ECO:0000256" key="1">
    <source>
        <dbReference type="SAM" id="MobiDB-lite"/>
    </source>
</evidence>
<name>A0A6A6WXG2_9PLEO</name>
<accession>A0A6A6WXG2</accession>
<keyword evidence="3" id="KW-1185">Reference proteome</keyword>
<dbReference type="OrthoDB" id="5279008at2759"/>
<proteinExistence type="predicted"/>
<evidence type="ECO:0008006" key="4">
    <source>
        <dbReference type="Google" id="ProtNLM"/>
    </source>
</evidence>